<evidence type="ECO:0000256" key="2">
    <source>
        <dbReference type="ARBA" id="ARBA00004286"/>
    </source>
</evidence>
<dbReference type="AlphaFoldDB" id="A0A8H5BY06"/>
<dbReference type="Gene3D" id="3.30.900.10">
    <property type="entry name" value="HORMA domain"/>
    <property type="match status" value="1"/>
</dbReference>
<proteinExistence type="predicted"/>
<evidence type="ECO:0000259" key="7">
    <source>
        <dbReference type="PROSITE" id="PS50815"/>
    </source>
</evidence>
<dbReference type="GO" id="GO:0007130">
    <property type="term" value="P:synaptonemal complex assembly"/>
    <property type="evidence" value="ECO:0007669"/>
    <property type="project" value="TreeGrafter"/>
</dbReference>
<accession>A0A8H5BY06</accession>
<dbReference type="GO" id="GO:0005634">
    <property type="term" value="C:nucleus"/>
    <property type="evidence" value="ECO:0007669"/>
    <property type="project" value="UniProtKB-SubCell"/>
</dbReference>
<feature type="region of interest" description="Disordered" evidence="6">
    <location>
        <begin position="429"/>
        <end position="455"/>
    </location>
</feature>
<dbReference type="EMBL" id="JAACJJ010000001">
    <property type="protein sequence ID" value="KAF5331081.1"/>
    <property type="molecule type" value="Genomic_DNA"/>
</dbReference>
<dbReference type="InterPro" id="IPR003511">
    <property type="entry name" value="HORMA_dom"/>
</dbReference>
<sequence>MQRQQARVQTQAINQTQSLQAIQTLLRAGLGTIAYLRNLLPEDNFNRSSLTSIEDPTSSQPGASQESTSSRTHVSGFQITNITRGYTDEADRILNYMEYGIFDALEKRYLRSFIFGIYLDANNPTNIVEAYTFNFKVPTVFFVYGSDTQEAEGRTVADPITIALKNGKVPTLRDVKSSVRALLKTLIQAISNMDILPRRRFATFKLFYTDETPAEYEPPHFESGDAERDKWYFMTHDLDEVPERTAIGKIHTGHHSVNLNVTSITSYLPSSKEHGDDAAFSGLTGNLERSVLTPQQEASFCKHEADKQSEDAKNRNLVWLAEDSIEISDAEAEGEDDPDYIRLTDGTYKKLGSPIPIGVRNENGCIGELPERTEVHFGGISENIPQRLQEVVQNNLSPPTIESTPNAFEETQALPNAFSTPLKGIPAAPHLFKSGHSDSSLSSIPSTPDDPGFDSEMLANMHINVPETSDTEMLDLETQIPFTSAERSDKSAAEDSRPRNHNVKEASGTDEEVNCDCEIKVHWVCRSSIRSITQFIMADRYHSIDDPRIPPKFICLDCRIRQDGNWELIKMNWYPQIILRAKDLASLRRAIKIAQSLQSFTSLEFSKLYGDPAETGRMLHLLQDKDFLLQETIALDDMGVKHATRSKKGKGKEIKSKARKNVQKILYVFNKNILRKREYLDYFEPDDMDLAMRLMGISTEIQKPPEKEAMVTEDTQIETQQETQECTTPTRSTYLGEKRAPSVNAQASIESTRPLKKLKMSVAAAVDLAE</sequence>
<dbReference type="InterPro" id="IPR051294">
    <property type="entry name" value="HORMA_MeioticProgression"/>
</dbReference>
<name>A0A8H5BY06_9AGAR</name>
<feature type="region of interest" description="Disordered" evidence="6">
    <location>
        <begin position="482"/>
        <end position="509"/>
    </location>
</feature>
<evidence type="ECO:0000313" key="8">
    <source>
        <dbReference type="EMBL" id="KAF5331081.1"/>
    </source>
</evidence>
<dbReference type="GO" id="GO:0005694">
    <property type="term" value="C:chromosome"/>
    <property type="evidence" value="ECO:0007669"/>
    <property type="project" value="UniProtKB-SubCell"/>
</dbReference>
<feature type="region of interest" description="Disordered" evidence="6">
    <location>
        <begin position="47"/>
        <end position="74"/>
    </location>
</feature>
<keyword evidence="5" id="KW-0469">Meiosis</keyword>
<gene>
    <name evidence="8" type="ORF">D9619_005890</name>
</gene>
<evidence type="ECO:0000256" key="6">
    <source>
        <dbReference type="SAM" id="MobiDB-lite"/>
    </source>
</evidence>
<dbReference type="PROSITE" id="PS50815">
    <property type="entry name" value="HORMA"/>
    <property type="match status" value="1"/>
</dbReference>
<dbReference type="Proteomes" id="UP000567179">
    <property type="component" value="Unassembled WGS sequence"/>
</dbReference>
<feature type="compositionally biased region" description="Low complexity" evidence="6">
    <location>
        <begin position="437"/>
        <end position="450"/>
    </location>
</feature>
<evidence type="ECO:0000256" key="5">
    <source>
        <dbReference type="ARBA" id="ARBA00023254"/>
    </source>
</evidence>
<comment type="caution">
    <text evidence="8">The sequence shown here is derived from an EMBL/GenBank/DDBJ whole genome shotgun (WGS) entry which is preliminary data.</text>
</comment>
<dbReference type="Pfam" id="PF02301">
    <property type="entry name" value="HORMA"/>
    <property type="match status" value="1"/>
</dbReference>
<protein>
    <recommendedName>
        <fullName evidence="7">HORMA domain-containing protein</fullName>
    </recommendedName>
</protein>
<dbReference type="GO" id="GO:0051598">
    <property type="term" value="P:meiotic recombination checkpoint signaling"/>
    <property type="evidence" value="ECO:0007669"/>
    <property type="project" value="TreeGrafter"/>
</dbReference>
<evidence type="ECO:0000256" key="3">
    <source>
        <dbReference type="ARBA" id="ARBA00022454"/>
    </source>
</evidence>
<keyword evidence="3" id="KW-0158">Chromosome</keyword>
<evidence type="ECO:0000313" key="9">
    <source>
        <dbReference type="Proteomes" id="UP000567179"/>
    </source>
</evidence>
<dbReference type="PANTHER" id="PTHR48225">
    <property type="entry name" value="HORMA DOMAIN-CONTAINING PROTEIN 1"/>
    <property type="match status" value="1"/>
</dbReference>
<reference evidence="8 9" key="1">
    <citation type="journal article" date="2020" name="ISME J.">
        <title>Uncovering the hidden diversity of litter-decomposition mechanisms in mushroom-forming fungi.</title>
        <authorList>
            <person name="Floudas D."/>
            <person name="Bentzer J."/>
            <person name="Ahren D."/>
            <person name="Johansson T."/>
            <person name="Persson P."/>
            <person name="Tunlid A."/>
        </authorList>
    </citation>
    <scope>NUCLEOTIDE SEQUENCE [LARGE SCALE GENOMIC DNA]</scope>
    <source>
        <strain evidence="8 9">CBS 101986</strain>
    </source>
</reference>
<keyword evidence="4" id="KW-0539">Nucleus</keyword>
<evidence type="ECO:0000256" key="4">
    <source>
        <dbReference type="ARBA" id="ARBA00023242"/>
    </source>
</evidence>
<dbReference type="PANTHER" id="PTHR48225:SF7">
    <property type="entry name" value="MEIOSIS-SPECIFIC PROTEIN HOP1"/>
    <property type="match status" value="1"/>
</dbReference>
<keyword evidence="9" id="KW-1185">Reference proteome</keyword>
<organism evidence="8 9">
    <name type="scientific">Psilocybe cf. subviscida</name>
    <dbReference type="NCBI Taxonomy" id="2480587"/>
    <lineage>
        <taxon>Eukaryota</taxon>
        <taxon>Fungi</taxon>
        <taxon>Dikarya</taxon>
        <taxon>Basidiomycota</taxon>
        <taxon>Agaricomycotina</taxon>
        <taxon>Agaricomycetes</taxon>
        <taxon>Agaricomycetidae</taxon>
        <taxon>Agaricales</taxon>
        <taxon>Agaricineae</taxon>
        <taxon>Strophariaceae</taxon>
        <taxon>Psilocybe</taxon>
    </lineage>
</organism>
<feature type="compositionally biased region" description="Basic and acidic residues" evidence="6">
    <location>
        <begin position="486"/>
        <end position="504"/>
    </location>
</feature>
<evidence type="ECO:0000256" key="1">
    <source>
        <dbReference type="ARBA" id="ARBA00004123"/>
    </source>
</evidence>
<dbReference type="InterPro" id="IPR036570">
    <property type="entry name" value="HORMA_dom_sf"/>
</dbReference>
<dbReference type="OrthoDB" id="1928087at2759"/>
<comment type="subcellular location">
    <subcellularLocation>
        <location evidence="2">Chromosome</location>
    </subcellularLocation>
    <subcellularLocation>
        <location evidence="1">Nucleus</location>
    </subcellularLocation>
</comment>
<dbReference type="SUPFAM" id="SSF56019">
    <property type="entry name" value="The spindle assembly checkpoint protein mad2"/>
    <property type="match status" value="1"/>
</dbReference>
<feature type="domain" description="HORMA" evidence="7">
    <location>
        <begin position="16"/>
        <end position="261"/>
    </location>
</feature>